<keyword evidence="1" id="KW-0472">Membrane</keyword>
<feature type="transmembrane region" description="Helical" evidence="1">
    <location>
        <begin position="314"/>
        <end position="332"/>
    </location>
</feature>
<proteinExistence type="predicted"/>
<evidence type="ECO:0000256" key="1">
    <source>
        <dbReference type="SAM" id="Phobius"/>
    </source>
</evidence>
<sequence>MDLKDAINLNTNFLNFNFSTSTLYNKGQWEEKKFDYGNYYKITYPDDNSDLKLTENVFAYYYNPVYLYIFNKLHSITGLTDIDTNNICGELVIEYEGKYSNKKIYLCVFLKFIDNAPSSNIDQIINMIQPPNDSDKKTSVDLNLALDITKDNQKYVLYNVHSDMKAVIVLTEPILINAYSKIFCSNLTSVTSLFVAIPPNSNLYKSELNEMSEAAKKNPLIVNNKDEIYIDCAPTGESNTNIQTYNIPINSTIDTKINQLEFMKTAVNFFIFILTIIIIYFTIPAMFKQIVINNAIKLFPDTDQAKKRIRSAEIVIIIFFLIFIFGTLQHGFKKNDYTSLTTGLFAFVIMGISISLILNSKLNTDYLTFANTTIVYKDDDKGKSFTDTQDIFALLSSCFNFMISSEGARWPILFLLLLSFTILLTVRYGTSKIDDKKFDTIRWQLLIYIPITASVAKYWASG</sequence>
<name>A0A6C0JKS3_9ZZZZ</name>
<dbReference type="EMBL" id="MN740430">
    <property type="protein sequence ID" value="QHU05963.1"/>
    <property type="molecule type" value="Genomic_DNA"/>
</dbReference>
<keyword evidence="1" id="KW-0812">Transmembrane</keyword>
<dbReference type="AlphaFoldDB" id="A0A6C0JKS3"/>
<protein>
    <submittedName>
        <fullName evidence="2">Uncharacterized protein</fullName>
    </submittedName>
</protein>
<feature type="transmembrane region" description="Helical" evidence="1">
    <location>
        <begin position="441"/>
        <end position="460"/>
    </location>
</feature>
<organism evidence="2">
    <name type="scientific">viral metagenome</name>
    <dbReference type="NCBI Taxonomy" id="1070528"/>
    <lineage>
        <taxon>unclassified sequences</taxon>
        <taxon>metagenomes</taxon>
        <taxon>organismal metagenomes</taxon>
    </lineage>
</organism>
<feature type="transmembrane region" description="Helical" evidence="1">
    <location>
        <begin position="410"/>
        <end position="429"/>
    </location>
</feature>
<feature type="transmembrane region" description="Helical" evidence="1">
    <location>
        <begin position="338"/>
        <end position="358"/>
    </location>
</feature>
<accession>A0A6C0JKS3</accession>
<reference evidence="2" key="1">
    <citation type="journal article" date="2020" name="Nature">
        <title>Giant virus diversity and host interactions through global metagenomics.</title>
        <authorList>
            <person name="Schulz F."/>
            <person name="Roux S."/>
            <person name="Paez-Espino D."/>
            <person name="Jungbluth S."/>
            <person name="Walsh D.A."/>
            <person name="Denef V.J."/>
            <person name="McMahon K.D."/>
            <person name="Konstantinidis K.T."/>
            <person name="Eloe-Fadrosh E.A."/>
            <person name="Kyrpides N.C."/>
            <person name="Woyke T."/>
        </authorList>
    </citation>
    <scope>NUCLEOTIDE SEQUENCE</scope>
    <source>
        <strain evidence="2">GVMAG-M-3300027747-57</strain>
    </source>
</reference>
<feature type="transmembrane region" description="Helical" evidence="1">
    <location>
        <begin position="266"/>
        <end position="287"/>
    </location>
</feature>
<keyword evidence="1" id="KW-1133">Transmembrane helix</keyword>
<evidence type="ECO:0000313" key="2">
    <source>
        <dbReference type="EMBL" id="QHU05963.1"/>
    </source>
</evidence>